<reference evidence="17" key="1">
    <citation type="submission" date="2014-12" db="EMBL/GenBank/DDBJ databases">
        <title>Complete genome sequence of a multi-drug resistant Klebsiella pneumoniae.</title>
        <authorList>
            <person name="Hua X."/>
            <person name="Chen Q."/>
            <person name="Li X."/>
            <person name="Feng Y."/>
            <person name="Ruan Z."/>
            <person name="Yu Y."/>
        </authorList>
    </citation>
    <scope>NUCLEOTIDE SEQUENCE [LARGE SCALE GENOMIC DNA]</scope>
    <source>
        <strain evidence="17">5.12</strain>
    </source>
</reference>
<evidence type="ECO:0000256" key="15">
    <source>
        <dbReference type="SAM" id="Phobius"/>
    </source>
</evidence>
<dbReference type="GO" id="GO:0009055">
    <property type="term" value="F:electron transfer activity"/>
    <property type="evidence" value="ECO:0007669"/>
    <property type="project" value="UniProtKB-UniRule"/>
</dbReference>
<dbReference type="AlphaFoldDB" id="A0A6M4MGW7"/>
<keyword evidence="7 14" id="KW-0249">Electron transport</keyword>
<keyword evidence="13 14" id="KW-0676">Redox-active center</keyword>
<keyword evidence="4 14" id="KW-1003">Cell membrane</keyword>
<keyword evidence="12 14" id="KW-0143">Chaperone</keyword>
<feature type="topological domain" description="Cytoplasmic" evidence="14">
    <location>
        <begin position="1"/>
        <end position="17"/>
    </location>
</feature>
<keyword evidence="9 14" id="KW-0560">Oxidoreductase</keyword>
<dbReference type="InterPro" id="IPR022920">
    <property type="entry name" value="Disulphide_bond_form_DsbB"/>
</dbReference>
<keyword evidence="11 14" id="KW-1015">Disulfide bond</keyword>
<gene>
    <name evidence="14 16" type="primary">dsbB</name>
    <name evidence="16" type="ORF">CA267_016340</name>
</gene>
<feature type="disulfide bond" description="Redox-active" evidence="14">
    <location>
        <begin position="44"/>
        <end position="47"/>
    </location>
</feature>
<feature type="topological domain" description="Cytoplasmic" evidence="14">
    <location>
        <begin position="168"/>
        <end position="175"/>
    </location>
</feature>
<evidence type="ECO:0000256" key="10">
    <source>
        <dbReference type="ARBA" id="ARBA00023136"/>
    </source>
</evidence>
<evidence type="ECO:0000256" key="5">
    <source>
        <dbReference type="ARBA" id="ARBA00022519"/>
    </source>
</evidence>
<dbReference type="OrthoDB" id="3711263at2"/>
<proteinExistence type="inferred from homology"/>
<dbReference type="GO" id="GO:0006457">
    <property type="term" value="P:protein folding"/>
    <property type="evidence" value="ECO:0007669"/>
    <property type="project" value="InterPro"/>
</dbReference>
<feature type="disulfide bond" description="Redox-active" evidence="14">
    <location>
        <begin position="108"/>
        <end position="134"/>
    </location>
</feature>
<evidence type="ECO:0000256" key="7">
    <source>
        <dbReference type="ARBA" id="ARBA00022982"/>
    </source>
</evidence>
<evidence type="ECO:0000256" key="11">
    <source>
        <dbReference type="ARBA" id="ARBA00023157"/>
    </source>
</evidence>
<evidence type="ECO:0000256" key="6">
    <source>
        <dbReference type="ARBA" id="ARBA00022692"/>
    </source>
</evidence>
<evidence type="ECO:0000313" key="17">
    <source>
        <dbReference type="Proteomes" id="UP000219285"/>
    </source>
</evidence>
<evidence type="ECO:0000256" key="13">
    <source>
        <dbReference type="ARBA" id="ARBA00023284"/>
    </source>
</evidence>
<dbReference type="GO" id="GO:0005886">
    <property type="term" value="C:plasma membrane"/>
    <property type="evidence" value="ECO:0007669"/>
    <property type="project" value="UniProtKB-SubCell"/>
</dbReference>
<keyword evidence="3 14" id="KW-0813">Transport</keyword>
<reference evidence="16 17" key="2">
    <citation type="submission" date="2020-04" db="EMBL/GenBank/DDBJ databases">
        <title>Complete genome sequence of Alteromonas pelagimontana 5.12T.</title>
        <authorList>
            <person name="Sinha R.K."/>
            <person name="Krishnan K.P."/>
            <person name="Kurian J.P."/>
        </authorList>
    </citation>
    <scope>NUCLEOTIDE SEQUENCE [LARGE SCALE GENOMIC DNA]</scope>
    <source>
        <strain evidence="16 17">5.12</strain>
    </source>
</reference>
<comment type="similarity">
    <text evidence="2 14">Belongs to the DsbB family.</text>
</comment>
<comment type="subcellular location">
    <subcellularLocation>
        <location evidence="1">Cell inner membrane</location>
        <topology evidence="1">Multi-pass membrane protein</topology>
    </subcellularLocation>
    <subcellularLocation>
        <location evidence="14">Cell membrane</location>
        <topology evidence="14">Multi-pass membrane protein</topology>
    </subcellularLocation>
</comment>
<name>A0A6M4MGW7_9ALTE</name>
<dbReference type="InterPro" id="IPR023380">
    <property type="entry name" value="DsbB-like_sf"/>
</dbReference>
<keyword evidence="5" id="KW-0997">Cell inner membrane</keyword>
<dbReference type="Pfam" id="PF02600">
    <property type="entry name" value="DsbB"/>
    <property type="match status" value="1"/>
</dbReference>
<evidence type="ECO:0000256" key="14">
    <source>
        <dbReference type="HAMAP-Rule" id="MF_00286"/>
    </source>
</evidence>
<evidence type="ECO:0000256" key="9">
    <source>
        <dbReference type="ARBA" id="ARBA00023002"/>
    </source>
</evidence>
<dbReference type="KEGG" id="apel:CA267_016340"/>
<feature type="transmembrane region" description="Helical" evidence="15">
    <location>
        <begin position="74"/>
        <end position="91"/>
    </location>
</feature>
<feature type="topological domain" description="Periplasmic" evidence="14">
    <location>
        <begin position="35"/>
        <end position="52"/>
    </location>
</feature>
<evidence type="ECO:0000256" key="3">
    <source>
        <dbReference type="ARBA" id="ARBA00022448"/>
    </source>
</evidence>
<dbReference type="Proteomes" id="UP000219285">
    <property type="component" value="Chromosome"/>
</dbReference>
<dbReference type="NCBIfam" id="NF002485">
    <property type="entry name" value="PRK01749.1"/>
    <property type="match status" value="1"/>
</dbReference>
<evidence type="ECO:0000313" key="16">
    <source>
        <dbReference type="EMBL" id="QJR82207.1"/>
    </source>
</evidence>
<accession>A0A6M4MGW7</accession>
<comment type="function">
    <text evidence="14">Required for disulfide bond formation in some periplasmic proteins. Acts by oxidizing the DsbA protein.</text>
</comment>
<evidence type="ECO:0000256" key="4">
    <source>
        <dbReference type="ARBA" id="ARBA00022475"/>
    </source>
</evidence>
<dbReference type="EMBL" id="CP052766">
    <property type="protein sequence ID" value="QJR82207.1"/>
    <property type="molecule type" value="Genomic_DNA"/>
</dbReference>
<comment type="caution">
    <text evidence="14">Lacks conserved residue(s) required for the propagation of feature annotation.</text>
</comment>
<evidence type="ECO:0000256" key="8">
    <source>
        <dbReference type="ARBA" id="ARBA00022989"/>
    </source>
</evidence>
<dbReference type="GO" id="GO:0015035">
    <property type="term" value="F:protein-disulfide reductase activity"/>
    <property type="evidence" value="ECO:0007669"/>
    <property type="project" value="UniProtKB-UniRule"/>
</dbReference>
<keyword evidence="8 14" id="KW-1133">Transmembrane helix</keyword>
<protein>
    <recommendedName>
        <fullName evidence="14">Disulfide bond formation protein B</fullName>
    </recommendedName>
    <alternativeName>
        <fullName evidence="14">Disulfide oxidoreductase</fullName>
    </alternativeName>
</protein>
<dbReference type="SUPFAM" id="SSF158442">
    <property type="entry name" value="DsbB-like"/>
    <property type="match status" value="1"/>
</dbReference>
<keyword evidence="10 14" id="KW-0472">Membrane</keyword>
<feature type="transmembrane region" description="Helical" evidence="15">
    <location>
        <begin position="149"/>
        <end position="170"/>
    </location>
</feature>
<feature type="transmembrane region" description="Helical" evidence="15">
    <location>
        <begin position="48"/>
        <end position="67"/>
    </location>
</feature>
<organism evidence="16 17">
    <name type="scientific">Alteromonas pelagimontana</name>
    <dbReference type="NCBI Taxonomy" id="1858656"/>
    <lineage>
        <taxon>Bacteria</taxon>
        <taxon>Pseudomonadati</taxon>
        <taxon>Pseudomonadota</taxon>
        <taxon>Gammaproteobacteria</taxon>
        <taxon>Alteromonadales</taxon>
        <taxon>Alteromonadaceae</taxon>
        <taxon>Alteromonas/Salinimonas group</taxon>
        <taxon>Alteromonas</taxon>
    </lineage>
</organism>
<dbReference type="PANTHER" id="PTHR36570:SF2">
    <property type="entry name" value="DISULFIDE BOND FORMATION PROTEIN B"/>
    <property type="match status" value="1"/>
</dbReference>
<dbReference type="InterPro" id="IPR003752">
    <property type="entry name" value="DiS_bond_form_DsbB/BdbC"/>
</dbReference>
<evidence type="ECO:0000256" key="1">
    <source>
        <dbReference type="ARBA" id="ARBA00004429"/>
    </source>
</evidence>
<keyword evidence="17" id="KW-1185">Reference proteome</keyword>
<evidence type="ECO:0000256" key="12">
    <source>
        <dbReference type="ARBA" id="ARBA00023186"/>
    </source>
</evidence>
<keyword evidence="6 14" id="KW-0812">Transmembrane</keyword>
<evidence type="ECO:0000256" key="2">
    <source>
        <dbReference type="ARBA" id="ARBA00008823"/>
    </source>
</evidence>
<dbReference type="PANTHER" id="PTHR36570">
    <property type="entry name" value="DISULFIDE BOND FORMATION PROTEIN B"/>
    <property type="match status" value="1"/>
</dbReference>
<dbReference type="HAMAP" id="MF_00286">
    <property type="entry name" value="DsbB"/>
    <property type="match status" value="1"/>
</dbReference>
<sequence>MMSLVYGMSRWAEHKSAWLLLFLSSLALEIAALYFQYGLGLEPCIMCIYQRTAMYGIVFSSLLVLIFNNGITRMIGFAGWAVSAGWGWMIAREHVEILNASNPFFASCEIIPNFPSFMPLHEWLPAVFAAKGDCTEDSWQFLDMGMAEWMIIIFGIYFVLFLFAFGSRLLDKKLF</sequence>
<dbReference type="Gene3D" id="1.20.1550.10">
    <property type="entry name" value="DsbB-like"/>
    <property type="match status" value="1"/>
</dbReference>
<dbReference type="InterPro" id="IPR050183">
    <property type="entry name" value="DsbB"/>
</dbReference>
<feature type="topological domain" description="Cytoplasmic" evidence="14">
    <location>
        <begin position="69"/>
        <end position="74"/>
    </location>
</feature>